<feature type="transmembrane region" description="Helical" evidence="1">
    <location>
        <begin position="92"/>
        <end position="113"/>
    </location>
</feature>
<sequence>MREKIKALLGVVAFYLLFTYLQPYALPPHIRIESPAFFQYLDSLTGYPILMSRIQSFLFCLVIYIFFTIVLERQNWKAAFFLQESPYGLLKGGAFAIICTTCALLIYHAIGLIDLKSPVVSYCGAVSIVFAWLVGQIFNAPKEEFIFRGYMLDRLARNFNVHLAISGSSTIFGLVHISEFGLPGVFDAAVGGIILGYMFVYYRNIWVPVGFHALYDALANPLQAGSFFALQPTASLAWLGAYADQAPMICSAMINTVLLIAFFVWKRLWLLPKYFEGDAHADAPRLRDGGAS</sequence>
<keyword evidence="3" id="KW-0645">Protease</keyword>
<keyword evidence="1" id="KW-0812">Transmembrane</keyword>
<evidence type="ECO:0000313" key="3">
    <source>
        <dbReference type="EMBL" id="PYE87199.1"/>
    </source>
</evidence>
<name>A0A318SZA7_9HYPH</name>
<feature type="domain" description="CAAX prenyl protease 2/Lysostaphin resistance protein A-like" evidence="2">
    <location>
        <begin position="127"/>
        <end position="217"/>
    </location>
</feature>
<keyword evidence="3" id="KW-0378">Hydrolase</keyword>
<organism evidence="3 4">
    <name type="scientific">Phyllobacterium leguminum</name>
    <dbReference type="NCBI Taxonomy" id="314237"/>
    <lineage>
        <taxon>Bacteria</taxon>
        <taxon>Pseudomonadati</taxon>
        <taxon>Pseudomonadota</taxon>
        <taxon>Alphaproteobacteria</taxon>
        <taxon>Hyphomicrobiales</taxon>
        <taxon>Phyllobacteriaceae</taxon>
        <taxon>Phyllobacterium</taxon>
    </lineage>
</organism>
<dbReference type="Pfam" id="PF02517">
    <property type="entry name" value="Rce1-like"/>
    <property type="match status" value="1"/>
</dbReference>
<accession>A0A318SZA7</accession>
<feature type="transmembrane region" description="Helical" evidence="1">
    <location>
        <begin position="159"/>
        <end position="178"/>
    </location>
</feature>
<feature type="transmembrane region" description="Helical" evidence="1">
    <location>
        <begin position="47"/>
        <end position="71"/>
    </location>
</feature>
<dbReference type="GO" id="GO:0080120">
    <property type="term" value="P:CAAX-box protein maturation"/>
    <property type="evidence" value="ECO:0007669"/>
    <property type="project" value="UniProtKB-ARBA"/>
</dbReference>
<feature type="transmembrane region" description="Helical" evidence="1">
    <location>
        <begin position="214"/>
        <end position="234"/>
    </location>
</feature>
<dbReference type="GO" id="GO:0006508">
    <property type="term" value="P:proteolysis"/>
    <property type="evidence" value="ECO:0007669"/>
    <property type="project" value="UniProtKB-KW"/>
</dbReference>
<evidence type="ECO:0000313" key="4">
    <source>
        <dbReference type="Proteomes" id="UP000247454"/>
    </source>
</evidence>
<dbReference type="AlphaFoldDB" id="A0A318SZA7"/>
<dbReference type="Proteomes" id="UP000247454">
    <property type="component" value="Unassembled WGS sequence"/>
</dbReference>
<dbReference type="EMBL" id="QJTF01000015">
    <property type="protein sequence ID" value="PYE87199.1"/>
    <property type="molecule type" value="Genomic_DNA"/>
</dbReference>
<feature type="transmembrane region" description="Helical" evidence="1">
    <location>
        <begin position="119"/>
        <end position="138"/>
    </location>
</feature>
<dbReference type="PANTHER" id="PTHR39430:SF1">
    <property type="entry name" value="PROTEASE"/>
    <property type="match status" value="1"/>
</dbReference>
<dbReference type="InterPro" id="IPR003675">
    <property type="entry name" value="Rce1/LyrA-like_dom"/>
</dbReference>
<comment type="caution">
    <text evidence="3">The sequence shown here is derived from an EMBL/GenBank/DDBJ whole genome shotgun (WGS) entry which is preliminary data.</text>
</comment>
<feature type="transmembrane region" description="Helical" evidence="1">
    <location>
        <begin position="246"/>
        <end position="265"/>
    </location>
</feature>
<dbReference type="RefSeq" id="WP_110752759.1">
    <property type="nucleotide sequence ID" value="NZ_QJTF01000015.1"/>
</dbReference>
<reference evidence="3 4" key="1">
    <citation type="submission" date="2018-06" db="EMBL/GenBank/DDBJ databases">
        <title>Genomic Encyclopedia of Type Strains, Phase III (KMG-III): the genomes of soil and plant-associated and newly described type strains.</title>
        <authorList>
            <person name="Whitman W."/>
        </authorList>
    </citation>
    <scope>NUCLEOTIDE SEQUENCE [LARGE SCALE GENOMIC DNA]</scope>
    <source>
        <strain evidence="3 4">ORS 1419</strain>
    </source>
</reference>
<keyword evidence="1" id="KW-1133">Transmembrane helix</keyword>
<gene>
    <name evidence="3" type="ORF">C7477_11553</name>
</gene>
<protein>
    <submittedName>
        <fullName evidence="3">Membrane protease YdiL (CAAX protease family)</fullName>
    </submittedName>
</protein>
<feature type="transmembrane region" description="Helical" evidence="1">
    <location>
        <begin position="184"/>
        <end position="202"/>
    </location>
</feature>
<dbReference type="GO" id="GO:0004175">
    <property type="term" value="F:endopeptidase activity"/>
    <property type="evidence" value="ECO:0007669"/>
    <property type="project" value="UniProtKB-ARBA"/>
</dbReference>
<dbReference type="PANTHER" id="PTHR39430">
    <property type="entry name" value="MEMBRANE-ASSOCIATED PROTEASE-RELATED"/>
    <property type="match status" value="1"/>
</dbReference>
<evidence type="ECO:0000259" key="2">
    <source>
        <dbReference type="Pfam" id="PF02517"/>
    </source>
</evidence>
<keyword evidence="4" id="KW-1185">Reference proteome</keyword>
<dbReference type="OrthoDB" id="7171777at2"/>
<evidence type="ECO:0000256" key="1">
    <source>
        <dbReference type="SAM" id="Phobius"/>
    </source>
</evidence>
<keyword evidence="1" id="KW-0472">Membrane</keyword>
<proteinExistence type="predicted"/>